<keyword evidence="1" id="KW-1133">Transmembrane helix</keyword>
<dbReference type="Proteomes" id="UP000594454">
    <property type="component" value="Chromosome 3"/>
</dbReference>
<sequence>MLDIDEFILQIISSVILINVGISFAINQLPPEGVTTTTQPPTVSLPRVELPEGIGPKLLQSSPKPVNFGSSVVRSDGSFNFVTISTGVDIQIEGFLKDVNGTRSLVLTGEYTFLNYSRSFRADENGFQVYLPIVPAQLPIKVLQTITGR</sequence>
<gene>
    <name evidence="2" type="ORF">HERILL_LOCUS7399</name>
</gene>
<organism evidence="2 3">
    <name type="scientific">Hermetia illucens</name>
    <name type="common">Black soldier fly</name>
    <dbReference type="NCBI Taxonomy" id="343691"/>
    <lineage>
        <taxon>Eukaryota</taxon>
        <taxon>Metazoa</taxon>
        <taxon>Ecdysozoa</taxon>
        <taxon>Arthropoda</taxon>
        <taxon>Hexapoda</taxon>
        <taxon>Insecta</taxon>
        <taxon>Pterygota</taxon>
        <taxon>Neoptera</taxon>
        <taxon>Endopterygota</taxon>
        <taxon>Diptera</taxon>
        <taxon>Brachycera</taxon>
        <taxon>Stratiomyomorpha</taxon>
        <taxon>Stratiomyidae</taxon>
        <taxon>Hermetiinae</taxon>
        <taxon>Hermetia</taxon>
    </lineage>
</organism>
<accession>A0A7R8YUA1</accession>
<protein>
    <submittedName>
        <fullName evidence="2">Uncharacterized protein</fullName>
    </submittedName>
</protein>
<evidence type="ECO:0000313" key="3">
    <source>
        <dbReference type="Proteomes" id="UP000594454"/>
    </source>
</evidence>
<reference evidence="2 3" key="1">
    <citation type="submission" date="2020-11" db="EMBL/GenBank/DDBJ databases">
        <authorList>
            <person name="Wallbank WR R."/>
            <person name="Pardo Diaz C."/>
            <person name="Kozak K."/>
            <person name="Martin S."/>
            <person name="Jiggins C."/>
            <person name="Moest M."/>
            <person name="Warren A I."/>
            <person name="Generalovic N T."/>
            <person name="Byers J.R.P. K."/>
            <person name="Montejo-Kovacevich G."/>
            <person name="Yen C E."/>
        </authorList>
    </citation>
    <scope>NUCLEOTIDE SEQUENCE [LARGE SCALE GENOMIC DNA]</scope>
</reference>
<dbReference type="InParanoid" id="A0A7R8YUA1"/>
<dbReference type="AlphaFoldDB" id="A0A7R8YUA1"/>
<name>A0A7R8YUA1_HERIL</name>
<evidence type="ECO:0000256" key="1">
    <source>
        <dbReference type="SAM" id="Phobius"/>
    </source>
</evidence>
<proteinExistence type="predicted"/>
<keyword evidence="1" id="KW-0472">Membrane</keyword>
<evidence type="ECO:0000313" key="2">
    <source>
        <dbReference type="EMBL" id="CAD7084511.1"/>
    </source>
</evidence>
<dbReference type="EMBL" id="LR899011">
    <property type="protein sequence ID" value="CAD7084511.1"/>
    <property type="molecule type" value="Genomic_DNA"/>
</dbReference>
<keyword evidence="1" id="KW-0812">Transmembrane</keyword>
<keyword evidence="3" id="KW-1185">Reference proteome</keyword>
<dbReference type="OrthoDB" id="8087600at2759"/>
<feature type="transmembrane region" description="Helical" evidence="1">
    <location>
        <begin position="7"/>
        <end position="26"/>
    </location>
</feature>